<sequence length="543" mass="63068">MPKKYLIVILILILFIASFLRLFRLGNAPVSMTDDEIRLVYNAYSIWNTGKDINGIKFPLSFLVSGYAFNPVAIYITSPFVGLLGLSMFSSRLPFAISGIVMILLVYLIVVKLLENRVIALLSSFALTFSVWHLQISRFAYEGTVALLFYLLGVYLFISSKKSNFSLSLSMFSFLIAFYSYSGTKLIFIPVILLLIWYRSKYFYFKQYFIVLAFILFALIIFVFLSKYQHASVYGTNPFFFQDIRKASEEVELQRRGSYEPEFLKKIYHNKLTYWSKIFIGQYSYAVSPQYLFTSQEASGIYSVRDRGQLYYIEAFLLVLGILYVFSKKPREFFLLFSFLILAPLPSALGAEPVTYTIRSSFMLPWLTLFLGAGIYSIYHFIKNTKIRILIYLFLTLAYIYLIGGYISQYYFNWVIYGSSFYSKASQDVVLFIDKEKEKNKMVIVSPGDSNLLLHYAFYKKLSPEIVQNLYKSKQIKAENILFKENCTSLKEINPREEIPSNSMFIISARCPLVKEKTNYIIKPDSITRSLNKEDEWLIFKTN</sequence>
<evidence type="ECO:0000313" key="11">
    <source>
        <dbReference type="Proteomes" id="UP000177199"/>
    </source>
</evidence>
<dbReference type="PANTHER" id="PTHR33908:SF3">
    <property type="entry name" value="UNDECAPRENYL PHOSPHATE-ALPHA-4-AMINO-4-DEOXY-L-ARABINOSE ARABINOSYL TRANSFERASE"/>
    <property type="match status" value="1"/>
</dbReference>
<keyword evidence="7 8" id="KW-0472">Membrane</keyword>
<comment type="caution">
    <text evidence="10">The sequence shown here is derived from an EMBL/GenBank/DDBJ whole genome shotgun (WGS) entry which is preliminary data.</text>
</comment>
<evidence type="ECO:0000256" key="6">
    <source>
        <dbReference type="ARBA" id="ARBA00022989"/>
    </source>
</evidence>
<evidence type="ECO:0000256" key="2">
    <source>
        <dbReference type="ARBA" id="ARBA00022475"/>
    </source>
</evidence>
<evidence type="ECO:0000256" key="4">
    <source>
        <dbReference type="ARBA" id="ARBA00022679"/>
    </source>
</evidence>
<evidence type="ECO:0000256" key="7">
    <source>
        <dbReference type="ARBA" id="ARBA00023136"/>
    </source>
</evidence>
<evidence type="ECO:0000256" key="3">
    <source>
        <dbReference type="ARBA" id="ARBA00022676"/>
    </source>
</evidence>
<feature type="transmembrane region" description="Helical" evidence="8">
    <location>
        <begin position="333"/>
        <end position="351"/>
    </location>
</feature>
<dbReference type="GO" id="GO:0009103">
    <property type="term" value="P:lipopolysaccharide biosynthetic process"/>
    <property type="evidence" value="ECO:0007669"/>
    <property type="project" value="UniProtKB-ARBA"/>
</dbReference>
<dbReference type="InterPro" id="IPR050297">
    <property type="entry name" value="LipidA_mod_glycosyltrf_83"/>
</dbReference>
<evidence type="ECO:0000256" key="8">
    <source>
        <dbReference type="SAM" id="Phobius"/>
    </source>
</evidence>
<feature type="transmembrane region" description="Helical" evidence="8">
    <location>
        <begin position="389"/>
        <end position="408"/>
    </location>
</feature>
<feature type="transmembrane region" description="Helical" evidence="8">
    <location>
        <begin position="139"/>
        <end position="158"/>
    </location>
</feature>
<dbReference type="PANTHER" id="PTHR33908">
    <property type="entry name" value="MANNOSYLTRANSFERASE YKCB-RELATED"/>
    <property type="match status" value="1"/>
</dbReference>
<keyword evidence="5 8" id="KW-0812">Transmembrane</keyword>
<feature type="transmembrane region" description="Helical" evidence="8">
    <location>
        <begin position="208"/>
        <end position="225"/>
    </location>
</feature>
<evidence type="ECO:0000256" key="1">
    <source>
        <dbReference type="ARBA" id="ARBA00004651"/>
    </source>
</evidence>
<keyword evidence="4" id="KW-0808">Transferase</keyword>
<organism evidence="10 11">
    <name type="scientific">Candidatus Roizmanbacteria bacterium RIFCSPHIGHO2_12_FULL_33_9</name>
    <dbReference type="NCBI Taxonomy" id="1802045"/>
    <lineage>
        <taxon>Bacteria</taxon>
        <taxon>Candidatus Roizmaniibacteriota</taxon>
    </lineage>
</organism>
<feature type="transmembrane region" description="Helical" evidence="8">
    <location>
        <begin position="117"/>
        <end position="134"/>
    </location>
</feature>
<feature type="transmembrane region" description="Helical" evidence="8">
    <location>
        <begin position="170"/>
        <end position="196"/>
    </location>
</feature>
<dbReference type="InterPro" id="IPR038731">
    <property type="entry name" value="RgtA/B/C-like"/>
</dbReference>
<evidence type="ECO:0000313" key="10">
    <source>
        <dbReference type="EMBL" id="OGK30446.1"/>
    </source>
</evidence>
<dbReference type="Proteomes" id="UP000177199">
    <property type="component" value="Unassembled WGS sequence"/>
</dbReference>
<evidence type="ECO:0000259" key="9">
    <source>
        <dbReference type="Pfam" id="PF13231"/>
    </source>
</evidence>
<dbReference type="AlphaFoldDB" id="A0A1F7HHJ4"/>
<dbReference type="GO" id="GO:0016763">
    <property type="term" value="F:pentosyltransferase activity"/>
    <property type="evidence" value="ECO:0007669"/>
    <property type="project" value="TreeGrafter"/>
</dbReference>
<feature type="domain" description="Glycosyltransferase RgtA/B/C/D-like" evidence="9">
    <location>
        <begin position="71"/>
        <end position="223"/>
    </location>
</feature>
<reference evidence="10 11" key="1">
    <citation type="journal article" date="2016" name="Nat. Commun.">
        <title>Thousands of microbial genomes shed light on interconnected biogeochemical processes in an aquifer system.</title>
        <authorList>
            <person name="Anantharaman K."/>
            <person name="Brown C.T."/>
            <person name="Hug L.A."/>
            <person name="Sharon I."/>
            <person name="Castelle C.J."/>
            <person name="Probst A.J."/>
            <person name="Thomas B.C."/>
            <person name="Singh A."/>
            <person name="Wilkins M.J."/>
            <person name="Karaoz U."/>
            <person name="Brodie E.L."/>
            <person name="Williams K.H."/>
            <person name="Hubbard S.S."/>
            <person name="Banfield J.F."/>
        </authorList>
    </citation>
    <scope>NUCLEOTIDE SEQUENCE [LARGE SCALE GENOMIC DNA]</scope>
</reference>
<feature type="transmembrane region" description="Helical" evidence="8">
    <location>
        <begin position="67"/>
        <end position="86"/>
    </location>
</feature>
<feature type="transmembrane region" description="Helical" evidence="8">
    <location>
        <begin position="93"/>
        <end position="111"/>
    </location>
</feature>
<dbReference type="GO" id="GO:0010041">
    <property type="term" value="P:response to iron(III) ion"/>
    <property type="evidence" value="ECO:0007669"/>
    <property type="project" value="TreeGrafter"/>
</dbReference>
<feature type="transmembrane region" description="Helical" evidence="8">
    <location>
        <begin position="5"/>
        <end position="23"/>
    </location>
</feature>
<gene>
    <name evidence="10" type="ORF">A3F29_00375</name>
</gene>
<dbReference type="Pfam" id="PF13231">
    <property type="entry name" value="PMT_2"/>
    <property type="match status" value="1"/>
</dbReference>
<feature type="transmembrane region" description="Helical" evidence="8">
    <location>
        <begin position="363"/>
        <end position="382"/>
    </location>
</feature>
<name>A0A1F7HHJ4_9BACT</name>
<evidence type="ECO:0000256" key="5">
    <source>
        <dbReference type="ARBA" id="ARBA00022692"/>
    </source>
</evidence>
<keyword evidence="2" id="KW-1003">Cell membrane</keyword>
<protein>
    <recommendedName>
        <fullName evidence="9">Glycosyltransferase RgtA/B/C/D-like domain-containing protein</fullName>
    </recommendedName>
</protein>
<keyword evidence="6 8" id="KW-1133">Transmembrane helix</keyword>
<proteinExistence type="predicted"/>
<accession>A0A1F7HHJ4</accession>
<dbReference type="GO" id="GO:0005886">
    <property type="term" value="C:plasma membrane"/>
    <property type="evidence" value="ECO:0007669"/>
    <property type="project" value="UniProtKB-SubCell"/>
</dbReference>
<keyword evidence="3" id="KW-0328">Glycosyltransferase</keyword>
<dbReference type="EMBL" id="MFZV01000044">
    <property type="protein sequence ID" value="OGK30446.1"/>
    <property type="molecule type" value="Genomic_DNA"/>
</dbReference>
<comment type="subcellular location">
    <subcellularLocation>
        <location evidence="1">Cell membrane</location>
        <topology evidence="1">Multi-pass membrane protein</topology>
    </subcellularLocation>
</comment>
<feature type="transmembrane region" description="Helical" evidence="8">
    <location>
        <begin position="309"/>
        <end position="326"/>
    </location>
</feature>